<sequence length="136" mass="16066">MPPPPRGAQFRSRSVPPPTRGYRDSNYRKKKSKREKKKKSKKFRDAPSEVSTDSYAAGYHSDINFHNEGYHFYPPRDFRRRDKQFMNERSFSKSIAKQFRQNKDSKHQSAYELNDAINGPGPLEEFKIIVTIYDIF</sequence>
<feature type="region of interest" description="Disordered" evidence="1">
    <location>
        <begin position="1"/>
        <end position="51"/>
    </location>
</feature>
<evidence type="ECO:0000313" key="3">
    <source>
        <dbReference type="Proteomes" id="UP001195483"/>
    </source>
</evidence>
<reference evidence="2" key="2">
    <citation type="journal article" date="2021" name="Genome Biol. Evol.">
        <title>Developing a high-quality reference genome for a parasitic bivalve with doubly uniparental inheritance (Bivalvia: Unionida).</title>
        <authorList>
            <person name="Smith C.H."/>
        </authorList>
    </citation>
    <scope>NUCLEOTIDE SEQUENCE</scope>
    <source>
        <strain evidence="2">CHS0354</strain>
        <tissue evidence="2">Mantle</tissue>
    </source>
</reference>
<accession>A0AAE0VTW3</accession>
<comment type="caution">
    <text evidence="2">The sequence shown here is derived from an EMBL/GenBank/DDBJ whole genome shotgun (WGS) entry which is preliminary data.</text>
</comment>
<feature type="compositionally biased region" description="Basic residues" evidence="1">
    <location>
        <begin position="28"/>
        <end position="42"/>
    </location>
</feature>
<keyword evidence="3" id="KW-1185">Reference proteome</keyword>
<protein>
    <submittedName>
        <fullName evidence="2">Uncharacterized protein</fullName>
    </submittedName>
</protein>
<organism evidence="2 3">
    <name type="scientific">Potamilus streckersoni</name>
    <dbReference type="NCBI Taxonomy" id="2493646"/>
    <lineage>
        <taxon>Eukaryota</taxon>
        <taxon>Metazoa</taxon>
        <taxon>Spiralia</taxon>
        <taxon>Lophotrochozoa</taxon>
        <taxon>Mollusca</taxon>
        <taxon>Bivalvia</taxon>
        <taxon>Autobranchia</taxon>
        <taxon>Heteroconchia</taxon>
        <taxon>Palaeoheterodonta</taxon>
        <taxon>Unionida</taxon>
        <taxon>Unionoidea</taxon>
        <taxon>Unionidae</taxon>
        <taxon>Ambleminae</taxon>
        <taxon>Lampsilini</taxon>
        <taxon>Potamilus</taxon>
    </lineage>
</organism>
<evidence type="ECO:0000256" key="1">
    <source>
        <dbReference type="SAM" id="MobiDB-lite"/>
    </source>
</evidence>
<name>A0AAE0VTW3_9BIVA</name>
<evidence type="ECO:0000313" key="2">
    <source>
        <dbReference type="EMBL" id="KAK3590488.1"/>
    </source>
</evidence>
<dbReference type="AlphaFoldDB" id="A0AAE0VTW3"/>
<dbReference type="EMBL" id="JAEAOA010000959">
    <property type="protein sequence ID" value="KAK3590488.1"/>
    <property type="molecule type" value="Genomic_DNA"/>
</dbReference>
<reference evidence="2" key="3">
    <citation type="submission" date="2023-05" db="EMBL/GenBank/DDBJ databases">
        <authorList>
            <person name="Smith C.H."/>
        </authorList>
    </citation>
    <scope>NUCLEOTIDE SEQUENCE</scope>
    <source>
        <strain evidence="2">CHS0354</strain>
        <tissue evidence="2">Mantle</tissue>
    </source>
</reference>
<dbReference type="Proteomes" id="UP001195483">
    <property type="component" value="Unassembled WGS sequence"/>
</dbReference>
<reference evidence="2" key="1">
    <citation type="journal article" date="2021" name="Genome Biol. Evol.">
        <title>A High-Quality Reference Genome for a Parasitic Bivalve with Doubly Uniparental Inheritance (Bivalvia: Unionida).</title>
        <authorList>
            <person name="Smith C.H."/>
        </authorList>
    </citation>
    <scope>NUCLEOTIDE SEQUENCE</scope>
    <source>
        <strain evidence="2">CHS0354</strain>
    </source>
</reference>
<gene>
    <name evidence="2" type="ORF">CHS0354_015476</name>
</gene>
<proteinExistence type="predicted"/>